<dbReference type="OrthoDB" id="10355954at2759"/>
<dbReference type="InterPro" id="IPR012470">
    <property type="entry name" value="Pup1-like"/>
</dbReference>
<reference evidence="3" key="2">
    <citation type="journal article" date="2020" name="Front. Microbiol.">
        <title>Phenotypic and Genetic Characterization of the Cheese Ripening Yeast Geotrichum candidum.</title>
        <authorList>
            <person name="Perkins V."/>
            <person name="Vignola S."/>
            <person name="Lessard M.H."/>
            <person name="Plante P.L."/>
            <person name="Corbeil J."/>
            <person name="Dugat-Bony E."/>
            <person name="Frenette M."/>
            <person name="Labrie S."/>
        </authorList>
    </citation>
    <scope>NUCLEOTIDE SEQUENCE</scope>
    <source>
        <strain evidence="3">LMA-70</strain>
    </source>
</reference>
<evidence type="ECO:0000313" key="3">
    <source>
        <dbReference type="EMBL" id="KAF5104677.1"/>
    </source>
</evidence>
<evidence type="ECO:0000256" key="1">
    <source>
        <dbReference type="SAM" id="MobiDB-lite"/>
    </source>
</evidence>
<dbReference type="EMBL" id="CCBN010000018">
    <property type="protein sequence ID" value="CDO57069.1"/>
    <property type="molecule type" value="Genomic_DNA"/>
</dbReference>
<proteinExistence type="predicted"/>
<dbReference type="AlphaFoldDB" id="A0A0J9XHL4"/>
<protein>
    <submittedName>
        <fullName evidence="2">Uncharacterized protein</fullName>
    </submittedName>
</protein>
<feature type="compositionally biased region" description="Basic and acidic residues" evidence="1">
    <location>
        <begin position="249"/>
        <end position="262"/>
    </location>
</feature>
<dbReference type="Proteomes" id="UP000242525">
    <property type="component" value="Unassembled WGS sequence"/>
</dbReference>
<name>A0A0J9XHL4_GEOCN</name>
<evidence type="ECO:0000313" key="2">
    <source>
        <dbReference type="EMBL" id="CDO57069.1"/>
    </source>
</evidence>
<accession>A0A0J9XHL4</accession>
<dbReference type="Proteomes" id="UP000750522">
    <property type="component" value="Unassembled WGS sequence"/>
</dbReference>
<reference evidence="2 4" key="1">
    <citation type="submission" date="2014-03" db="EMBL/GenBank/DDBJ databases">
        <authorList>
            <person name="Casaregola S."/>
        </authorList>
    </citation>
    <scope>NUCLEOTIDE SEQUENCE [LARGE SCALE GENOMIC DNA]</scope>
    <source>
        <strain evidence="2 4">CLIB 918</strain>
    </source>
</reference>
<evidence type="ECO:0000313" key="4">
    <source>
        <dbReference type="Proteomes" id="UP000242525"/>
    </source>
</evidence>
<feature type="region of interest" description="Disordered" evidence="1">
    <location>
        <begin position="225"/>
        <end position="268"/>
    </location>
</feature>
<organism evidence="2 4">
    <name type="scientific">Geotrichum candidum</name>
    <name type="common">Oospora lactis</name>
    <name type="synonym">Dipodascus geotrichum</name>
    <dbReference type="NCBI Taxonomy" id="1173061"/>
    <lineage>
        <taxon>Eukaryota</taxon>
        <taxon>Fungi</taxon>
        <taxon>Dikarya</taxon>
        <taxon>Ascomycota</taxon>
        <taxon>Saccharomycotina</taxon>
        <taxon>Dipodascomycetes</taxon>
        <taxon>Dipodascales</taxon>
        <taxon>Dipodascaceae</taxon>
        <taxon>Geotrichum</taxon>
    </lineage>
</organism>
<gene>
    <name evidence="2" type="ORF">BN980_GECA18s01869g</name>
    <name evidence="3" type="ORF">DV451_000433</name>
</gene>
<reference evidence="3" key="3">
    <citation type="submission" date="2020-01" db="EMBL/GenBank/DDBJ databases">
        <authorList>
            <person name="Perkins V."/>
            <person name="Lessard M.-H."/>
            <person name="Dugat-Bony E."/>
            <person name="Frenette M."/>
            <person name="Labrie S."/>
        </authorList>
    </citation>
    <scope>NUCLEOTIDE SEQUENCE</scope>
    <source>
        <strain evidence="3">LMA-70</strain>
    </source>
</reference>
<feature type="compositionally biased region" description="Basic and acidic residues" evidence="1">
    <location>
        <begin position="225"/>
        <end position="239"/>
    </location>
</feature>
<keyword evidence="4" id="KW-1185">Reference proteome</keyword>
<dbReference type="EMBL" id="QQZK01000005">
    <property type="protein sequence ID" value="KAF5104677.1"/>
    <property type="molecule type" value="Genomic_DNA"/>
</dbReference>
<comment type="caution">
    <text evidence="2">The sequence shown here is derived from an EMBL/GenBank/DDBJ whole genome shotgun (WGS) entry which is preliminary data.</text>
</comment>
<sequence>MPEPVDPAYIDELVQKASKFYNYDQQLTGHDRSVIFSEYRKLYYGQYIAAGLGLAVGITLPKRLFASKAGLADGIGPFSRTPYKSSYSSLLGLVLTLTSYITVARMQPSDREGNSLRQGIYDCLAGTPTVVGYTYYGETMRRPSSSMPDPEKMRRYWEKREYPSFPLVLVFYGQYNKDFGTANRVGATAREGGSASPQSSEGLYTDGQATELNRPQSTWDVIRQQHDIKNDRDARRAEFEWTPQQVGKSIHERDQSQTKGNKDDEDPF</sequence>
<dbReference type="Pfam" id="PF07954">
    <property type="entry name" value="DUF1689"/>
    <property type="match status" value="1"/>
</dbReference>